<dbReference type="InterPro" id="IPR020941">
    <property type="entry name" value="SUFU-like_domain"/>
</dbReference>
<comment type="caution">
    <text evidence="2">The sequence shown here is derived from an EMBL/GenBank/DDBJ whole genome shotgun (WGS) entry which is preliminary data.</text>
</comment>
<dbReference type="AlphaFoldDB" id="A0A543CH98"/>
<protein>
    <submittedName>
        <fullName evidence="2">Suppressor of fused protein SUFU</fullName>
    </submittedName>
</protein>
<organism evidence="2 3">
    <name type="scientific">Actinoallomurus bryophytorum</name>
    <dbReference type="NCBI Taxonomy" id="1490222"/>
    <lineage>
        <taxon>Bacteria</taxon>
        <taxon>Bacillati</taxon>
        <taxon>Actinomycetota</taxon>
        <taxon>Actinomycetes</taxon>
        <taxon>Streptosporangiales</taxon>
        <taxon>Thermomonosporaceae</taxon>
        <taxon>Actinoallomurus</taxon>
    </lineage>
</organism>
<dbReference type="Pfam" id="PF05076">
    <property type="entry name" value="SUFU"/>
    <property type="match status" value="1"/>
</dbReference>
<evidence type="ECO:0000259" key="1">
    <source>
        <dbReference type="Pfam" id="PF05076"/>
    </source>
</evidence>
<gene>
    <name evidence="2" type="ORF">FB559_2005</name>
</gene>
<proteinExistence type="predicted"/>
<feature type="domain" description="Suppressor of fused-like" evidence="1">
    <location>
        <begin position="47"/>
        <end position="176"/>
    </location>
</feature>
<dbReference type="EMBL" id="VFOZ01000001">
    <property type="protein sequence ID" value="TQL96475.1"/>
    <property type="molecule type" value="Genomic_DNA"/>
</dbReference>
<dbReference type="InterPro" id="IPR037181">
    <property type="entry name" value="SUFU_N"/>
</dbReference>
<evidence type="ECO:0000313" key="3">
    <source>
        <dbReference type="Proteomes" id="UP000316096"/>
    </source>
</evidence>
<keyword evidence="3" id="KW-1185">Reference proteome</keyword>
<reference evidence="2 3" key="1">
    <citation type="submission" date="2019-06" db="EMBL/GenBank/DDBJ databases">
        <title>Sequencing the genomes of 1000 actinobacteria strains.</title>
        <authorList>
            <person name="Klenk H.-P."/>
        </authorList>
    </citation>
    <scope>NUCLEOTIDE SEQUENCE [LARGE SCALE GENOMIC DNA]</scope>
    <source>
        <strain evidence="2 3">DSM 102200</strain>
    </source>
</reference>
<dbReference type="SUPFAM" id="SSF103359">
    <property type="entry name" value="Suppressor of Fused, N-terminal domain"/>
    <property type="match status" value="1"/>
</dbReference>
<evidence type="ECO:0000313" key="2">
    <source>
        <dbReference type="EMBL" id="TQL96475.1"/>
    </source>
</evidence>
<dbReference type="Proteomes" id="UP000316096">
    <property type="component" value="Unassembled WGS sequence"/>
</dbReference>
<name>A0A543CH98_9ACTN</name>
<sequence>MRLYLDHLSDWAGREPESHLITADGTEPPVFAFTCPGRFGMNTISGFTYGLSLVPHPEWHLGSPELFISMDSDNSDWVLAAGYVASAWRGKERYSAGDVFDLGDPISPDESEMSVLLLFLVTDLEPEFTRIELPGGVVNLVQLYPMYESELALLQEKGAAEFLSTEDVDFHDPRRPPLNH</sequence>
<accession>A0A543CH98</accession>